<sequence>HETVSTIARSVPQQFRIIRSDGYTSAVIHDVCRNNDVRADRAYFLAAAAGRVWTTFTEHFLFQSSHRMRRLCIPPRDSSHTYDSSDIAAQLLGNSACLHLFAMAIRTNVPEESTFPSPSRNGLGSAKAGRHGWYEVRTVRGRLKFFTAVGYFEFKLIWVYVYGTFDLSILAPIFGRLISLNDSRENETGVLRQSNRGARKSQGWRSPFLSPRAVQVHTHNSTPTLPSPKPISGIMLALSVPDRGDRLWLVRNRHP</sequence>
<dbReference type="Proteomes" id="UP000078492">
    <property type="component" value="Unassembled WGS sequence"/>
</dbReference>
<feature type="non-terminal residue" evidence="1">
    <location>
        <position position="1"/>
    </location>
</feature>
<dbReference type="AlphaFoldDB" id="A0A195DBW2"/>
<name>A0A195DBW2_9HYME</name>
<gene>
    <name evidence="1" type="ORF">ALC57_17514</name>
</gene>
<evidence type="ECO:0000313" key="1">
    <source>
        <dbReference type="EMBL" id="KYN10327.1"/>
    </source>
</evidence>
<keyword evidence="2" id="KW-1185">Reference proteome</keyword>
<reference evidence="1 2" key="1">
    <citation type="submission" date="2015-09" db="EMBL/GenBank/DDBJ databases">
        <title>Trachymyrmex cornetzi WGS genome.</title>
        <authorList>
            <person name="Nygaard S."/>
            <person name="Hu H."/>
            <person name="Boomsma J."/>
            <person name="Zhang G."/>
        </authorList>
    </citation>
    <scope>NUCLEOTIDE SEQUENCE [LARGE SCALE GENOMIC DNA]</scope>
    <source>
        <strain evidence="1">Tcor2-1</strain>
        <tissue evidence="1">Whole body</tissue>
    </source>
</reference>
<organism evidence="1 2">
    <name type="scientific">Trachymyrmex cornetzi</name>
    <dbReference type="NCBI Taxonomy" id="471704"/>
    <lineage>
        <taxon>Eukaryota</taxon>
        <taxon>Metazoa</taxon>
        <taxon>Ecdysozoa</taxon>
        <taxon>Arthropoda</taxon>
        <taxon>Hexapoda</taxon>
        <taxon>Insecta</taxon>
        <taxon>Pterygota</taxon>
        <taxon>Neoptera</taxon>
        <taxon>Endopterygota</taxon>
        <taxon>Hymenoptera</taxon>
        <taxon>Apocrita</taxon>
        <taxon>Aculeata</taxon>
        <taxon>Formicoidea</taxon>
        <taxon>Formicidae</taxon>
        <taxon>Myrmicinae</taxon>
        <taxon>Trachymyrmex</taxon>
    </lineage>
</organism>
<accession>A0A195DBW2</accession>
<proteinExistence type="predicted"/>
<dbReference type="EMBL" id="KQ981010">
    <property type="protein sequence ID" value="KYN10327.1"/>
    <property type="molecule type" value="Genomic_DNA"/>
</dbReference>
<protein>
    <submittedName>
        <fullName evidence="1">Uncharacterized protein</fullName>
    </submittedName>
</protein>
<evidence type="ECO:0000313" key="2">
    <source>
        <dbReference type="Proteomes" id="UP000078492"/>
    </source>
</evidence>